<feature type="compositionally biased region" description="Polar residues" evidence="1">
    <location>
        <begin position="581"/>
        <end position="592"/>
    </location>
</feature>
<dbReference type="PROSITE" id="PS00889">
    <property type="entry name" value="CNMP_BINDING_2"/>
    <property type="match status" value="1"/>
</dbReference>
<reference evidence="3" key="1">
    <citation type="submission" date="2021-01" db="EMBL/GenBank/DDBJ databases">
        <authorList>
            <person name="Corre E."/>
            <person name="Pelletier E."/>
            <person name="Niang G."/>
            <person name="Scheremetjew M."/>
            <person name="Finn R."/>
            <person name="Kale V."/>
            <person name="Holt S."/>
            <person name="Cochrane G."/>
            <person name="Meng A."/>
            <person name="Brown T."/>
            <person name="Cohen L."/>
        </authorList>
    </citation>
    <scope>NUCLEOTIDE SEQUENCE</scope>
    <source>
        <strain evidence="3">CCMP3105</strain>
    </source>
</reference>
<sequence>MSEAFAPREVIFEMGELGDKFYIVLAGSVIVQVPDQKAPCPNNLHTPQTCDCVNRPLDARVRLERGAGFGEIALHSDQARSATVMSYEKTELLVTKRADYDRFAGQHHRQFIEQRVKFLRQCPRIEEALRNQLVSPQDIAAMANCLSEAHLTGSALACKQGDMADRMIFVRTGRLVVVRMVDLDNREDGARKPQHSHVALHRGSFASRSYKAMMASTQRERQARLEAMEKRLRKSSDSGSVKPPTTAENKEAAGGESLHSTSGSLSAWLAITQPMSARGSRTSELFKEPPPRTGDTSAPSTSSSQHRRKRLLRVGTVGPYQYYGDRQLCHGEVYPVSLVSDPVAEIYIMSKQDILRRLPKKIFSGLFTEARQDILPTDDQLLQMNRQTERWVAFRRGMHAEALDHRPQVQSLRPREPTAARRLCAAENLEFLGVNTSGALAKRVLPLPSPQTSSLTDREQEHFSDASADFLRKVKNIRTDAGLRKALERSGMVPRSRVGDLLADQDPKEQQRDPLMFWFEEYWSRLVTDPVSLDIDAALNAEEAPKPGSSGGRLGESSVLQDPEGTGNPQPDATLRLPSVRRSSALQSSKAA</sequence>
<feature type="region of interest" description="Disordered" evidence="1">
    <location>
        <begin position="277"/>
        <end position="310"/>
    </location>
</feature>
<dbReference type="PANTHER" id="PTHR23011">
    <property type="entry name" value="CYCLIC NUCLEOTIDE-BINDING DOMAIN CONTAINING PROTEIN"/>
    <property type="match status" value="1"/>
</dbReference>
<feature type="domain" description="Cyclic nucleotide-binding" evidence="2">
    <location>
        <begin position="1"/>
        <end position="121"/>
    </location>
</feature>
<proteinExistence type="predicted"/>
<feature type="region of interest" description="Disordered" evidence="1">
    <location>
        <begin position="542"/>
        <end position="592"/>
    </location>
</feature>
<dbReference type="InterPro" id="IPR018488">
    <property type="entry name" value="cNMP-bd_CS"/>
</dbReference>
<accession>A0A7S4RAK8</accession>
<dbReference type="AlphaFoldDB" id="A0A7S4RAK8"/>
<dbReference type="InterPro" id="IPR000595">
    <property type="entry name" value="cNMP-bd_dom"/>
</dbReference>
<evidence type="ECO:0000313" key="3">
    <source>
        <dbReference type="EMBL" id="CAE4608597.1"/>
    </source>
</evidence>
<dbReference type="InterPro" id="IPR014710">
    <property type="entry name" value="RmlC-like_jellyroll"/>
</dbReference>
<organism evidence="3">
    <name type="scientific">Alexandrium monilatum</name>
    <dbReference type="NCBI Taxonomy" id="311494"/>
    <lineage>
        <taxon>Eukaryota</taxon>
        <taxon>Sar</taxon>
        <taxon>Alveolata</taxon>
        <taxon>Dinophyceae</taxon>
        <taxon>Gonyaulacales</taxon>
        <taxon>Pyrocystaceae</taxon>
        <taxon>Alexandrium</taxon>
    </lineage>
</organism>
<feature type="region of interest" description="Disordered" evidence="1">
    <location>
        <begin position="229"/>
        <end position="261"/>
    </location>
</feature>
<evidence type="ECO:0000256" key="1">
    <source>
        <dbReference type="SAM" id="MobiDB-lite"/>
    </source>
</evidence>
<dbReference type="EMBL" id="HBNR01046886">
    <property type="protein sequence ID" value="CAE4608597.1"/>
    <property type="molecule type" value="Transcribed_RNA"/>
</dbReference>
<dbReference type="PROSITE" id="PS50042">
    <property type="entry name" value="CNMP_BINDING_3"/>
    <property type="match status" value="1"/>
</dbReference>
<dbReference type="SUPFAM" id="SSF51206">
    <property type="entry name" value="cAMP-binding domain-like"/>
    <property type="match status" value="2"/>
</dbReference>
<dbReference type="InterPro" id="IPR018490">
    <property type="entry name" value="cNMP-bd_dom_sf"/>
</dbReference>
<evidence type="ECO:0000259" key="2">
    <source>
        <dbReference type="PROSITE" id="PS50042"/>
    </source>
</evidence>
<name>A0A7S4RAK8_9DINO</name>
<dbReference type="Gene3D" id="2.60.120.10">
    <property type="entry name" value="Jelly Rolls"/>
    <property type="match status" value="2"/>
</dbReference>
<dbReference type="PANTHER" id="PTHR23011:SF28">
    <property type="entry name" value="CYCLIC NUCLEOTIDE-BINDING DOMAIN CONTAINING PROTEIN"/>
    <property type="match status" value="1"/>
</dbReference>
<protein>
    <recommendedName>
        <fullName evidence="2">Cyclic nucleotide-binding domain-containing protein</fullName>
    </recommendedName>
</protein>
<gene>
    <name evidence="3" type="ORF">AMON00008_LOCUS32645</name>
</gene>
<feature type="compositionally biased region" description="Polar residues" evidence="1">
    <location>
        <begin position="294"/>
        <end position="304"/>
    </location>
</feature>
<dbReference type="CDD" id="cd00038">
    <property type="entry name" value="CAP_ED"/>
    <property type="match status" value="1"/>
</dbReference>